<keyword evidence="14" id="KW-1185">Reference proteome</keyword>
<dbReference type="GO" id="GO:0004656">
    <property type="term" value="F:procollagen-proline 4-dioxygenase activity"/>
    <property type="evidence" value="ECO:0007669"/>
    <property type="project" value="UniProtKB-EC"/>
</dbReference>
<dbReference type="InterPro" id="IPR006620">
    <property type="entry name" value="Pro_4_hyd_alph"/>
</dbReference>
<dbReference type="InterPro" id="IPR013547">
    <property type="entry name" value="P4H_N"/>
</dbReference>
<dbReference type="InterPro" id="IPR005123">
    <property type="entry name" value="Oxoglu/Fe-dep_dioxygenase_dom"/>
</dbReference>
<evidence type="ECO:0000256" key="6">
    <source>
        <dbReference type="ARBA" id="ARBA00022723"/>
    </source>
</evidence>
<proteinExistence type="inferred from homology"/>
<dbReference type="Gene3D" id="1.25.40.10">
    <property type="entry name" value="Tetratricopeptide repeat domain"/>
    <property type="match status" value="1"/>
</dbReference>
<dbReference type="GO" id="GO:0005788">
    <property type="term" value="C:endoplasmic reticulum lumen"/>
    <property type="evidence" value="ECO:0007669"/>
    <property type="project" value="UniProtKB-SubCell"/>
</dbReference>
<evidence type="ECO:0000256" key="2">
    <source>
        <dbReference type="ARBA" id="ARBA00002035"/>
    </source>
</evidence>
<dbReference type="Pfam" id="PF08336">
    <property type="entry name" value="P4Ha_N"/>
    <property type="match status" value="1"/>
</dbReference>
<evidence type="ECO:0000256" key="11">
    <source>
        <dbReference type="ARBA" id="ARBA00023004"/>
    </source>
</evidence>
<dbReference type="OrthoDB" id="420380at2759"/>
<dbReference type="PANTHER" id="PTHR10869">
    <property type="entry name" value="PROLYL 4-HYDROXYLASE ALPHA SUBUNIT"/>
    <property type="match status" value="1"/>
</dbReference>
<keyword evidence="8" id="KW-0847">Vitamin C</keyword>
<keyword evidence="9" id="KW-0223">Dioxygenase</keyword>
<dbReference type="Pfam" id="PF13640">
    <property type="entry name" value="2OG-FeII_Oxy_3"/>
    <property type="match status" value="1"/>
</dbReference>
<evidence type="ECO:0000256" key="7">
    <source>
        <dbReference type="ARBA" id="ARBA00022824"/>
    </source>
</evidence>
<keyword evidence="10" id="KW-0560">Oxidoreductase</keyword>
<organism evidence="13 14">
    <name type="scientific">Owenia fusiformis</name>
    <name type="common">Polychaete worm</name>
    <dbReference type="NCBI Taxonomy" id="6347"/>
    <lineage>
        <taxon>Eukaryota</taxon>
        <taxon>Metazoa</taxon>
        <taxon>Spiralia</taxon>
        <taxon>Lophotrochozoa</taxon>
        <taxon>Annelida</taxon>
        <taxon>Polychaeta</taxon>
        <taxon>Sedentaria</taxon>
        <taxon>Canalipalpata</taxon>
        <taxon>Sabellida</taxon>
        <taxon>Oweniida</taxon>
        <taxon>Oweniidae</taxon>
        <taxon>Owenia</taxon>
    </lineage>
</organism>
<accession>A0A8J1U2B1</accession>
<keyword evidence="11" id="KW-0408">Iron</keyword>
<dbReference type="Proteomes" id="UP000749559">
    <property type="component" value="Unassembled WGS sequence"/>
</dbReference>
<evidence type="ECO:0000256" key="8">
    <source>
        <dbReference type="ARBA" id="ARBA00022896"/>
    </source>
</evidence>
<evidence type="ECO:0000256" key="3">
    <source>
        <dbReference type="ARBA" id="ARBA00004319"/>
    </source>
</evidence>
<comment type="similarity">
    <text evidence="4">Belongs to the P4HA family.</text>
</comment>
<dbReference type="Gene3D" id="6.10.140.1460">
    <property type="match status" value="1"/>
</dbReference>
<dbReference type="InterPro" id="IPR045054">
    <property type="entry name" value="P4HA-like"/>
</dbReference>
<gene>
    <name evidence="13" type="ORF">OFUS_LOCUS16369</name>
</gene>
<evidence type="ECO:0000256" key="12">
    <source>
        <dbReference type="ARBA" id="ARBA00023180"/>
    </source>
</evidence>
<dbReference type="EMBL" id="CAIIXF020000008">
    <property type="protein sequence ID" value="CAH1791268.1"/>
    <property type="molecule type" value="Genomic_DNA"/>
</dbReference>
<comment type="function">
    <text evidence="2">Catalyzes the post-translational formation of 4-hydroxyproline in -Xaa-Pro-Gly- sequences in collagens and other proteins.</text>
</comment>
<evidence type="ECO:0000256" key="4">
    <source>
        <dbReference type="ARBA" id="ARBA00006511"/>
    </source>
</evidence>
<protein>
    <recommendedName>
        <fullName evidence="5">procollagen-proline 4-dioxygenase</fullName>
        <ecNumber evidence="5">1.14.11.2</ecNumber>
    </recommendedName>
</protein>
<comment type="subcellular location">
    <subcellularLocation>
        <location evidence="3">Endoplasmic reticulum lumen</location>
    </subcellularLocation>
</comment>
<dbReference type="InterPro" id="IPR059068">
    <property type="entry name" value="TPR_P4H"/>
</dbReference>
<dbReference type="InterPro" id="IPR044862">
    <property type="entry name" value="Pro_4_hyd_alph_FE2OG_OXY"/>
</dbReference>
<dbReference type="Gene3D" id="2.60.120.620">
    <property type="entry name" value="q2cbj1_9rhob like domain"/>
    <property type="match status" value="1"/>
</dbReference>
<reference evidence="13" key="1">
    <citation type="submission" date="2022-03" db="EMBL/GenBank/DDBJ databases">
        <authorList>
            <person name="Martin C."/>
        </authorList>
    </citation>
    <scope>NUCLEOTIDE SEQUENCE</scope>
</reference>
<dbReference type="SMART" id="SM00702">
    <property type="entry name" value="P4Hc"/>
    <property type="match status" value="1"/>
</dbReference>
<evidence type="ECO:0000256" key="5">
    <source>
        <dbReference type="ARBA" id="ARBA00012269"/>
    </source>
</evidence>
<dbReference type="EC" id="1.14.11.2" evidence="5"/>
<evidence type="ECO:0000313" key="13">
    <source>
        <dbReference type="EMBL" id="CAH1791268.1"/>
    </source>
</evidence>
<evidence type="ECO:0000256" key="1">
    <source>
        <dbReference type="ARBA" id="ARBA00001961"/>
    </source>
</evidence>
<dbReference type="GO" id="GO:0031418">
    <property type="term" value="F:L-ascorbic acid binding"/>
    <property type="evidence" value="ECO:0007669"/>
    <property type="project" value="UniProtKB-KW"/>
</dbReference>
<evidence type="ECO:0000256" key="10">
    <source>
        <dbReference type="ARBA" id="ARBA00023002"/>
    </source>
</evidence>
<keyword evidence="6" id="KW-0479">Metal-binding</keyword>
<dbReference type="GO" id="GO:0005506">
    <property type="term" value="F:iron ion binding"/>
    <property type="evidence" value="ECO:0007669"/>
    <property type="project" value="InterPro"/>
</dbReference>
<keyword evidence="7" id="KW-0256">Endoplasmic reticulum</keyword>
<name>A0A8J1U2B1_OWEFU</name>
<keyword evidence="12" id="KW-0325">Glycoprotein</keyword>
<dbReference type="Pfam" id="PF23558">
    <property type="entry name" value="TPR_P4H"/>
    <property type="match status" value="1"/>
</dbReference>
<evidence type="ECO:0000313" key="14">
    <source>
        <dbReference type="Proteomes" id="UP000749559"/>
    </source>
</evidence>
<dbReference type="InterPro" id="IPR011990">
    <property type="entry name" value="TPR-like_helical_dom_sf"/>
</dbReference>
<comment type="cofactor">
    <cofactor evidence="1">
        <name>L-ascorbate</name>
        <dbReference type="ChEBI" id="CHEBI:38290"/>
    </cofactor>
</comment>
<comment type="caution">
    <text evidence="13">The sequence shown here is derived from an EMBL/GenBank/DDBJ whole genome shotgun (WGS) entry which is preliminary data.</text>
</comment>
<evidence type="ECO:0000256" key="9">
    <source>
        <dbReference type="ARBA" id="ARBA00022964"/>
    </source>
</evidence>
<sequence>MILKISLIMLCMVFGNCDVHTSIQQLKLLYNGEGELLAALQMFLRETDARNIADLQELNVELKTVHHQGYGQPDFMLNPINQFRAIRRFKRTWEGIVERLEVIHDGAAKEFLKIAERLRELSIWPDEDDITGASVSIERLRNVYNIMIYNLINGQIYNFKTSPMAIDEVYEIAEQLYNEEDYYGASSWLEVLIKMLDRTHQDQRAVLEKSLKLLSSCHYREGSLKSSVDYMEQLNDLVPNDKSIYATLKKYKSTLQNSEAKADKIVRPSDPLNKFRDTYEALCRRNIKTPRELSKLYCYLKKTPIPFLPAKKEIANLHPKISLFHDVIFDGEIEQIKALALPSLQRSKTFAGQKGDKRRISQTAWLTNIMDKIVKKISERVEQVTGLSTWQCWDLPEQQRPSCSTAHCEDLQVLSYGIGGNYDVHHDALRGNDVTAFNLHSGDRMATWMFYLTDVIAGGATVFPIPRARVPAIKGAAAFWFNLHRNGDEDSRTYHAGCPVLLGEKWVANKWIRETGHEFSRKCSTDPSR</sequence>
<dbReference type="AlphaFoldDB" id="A0A8J1U2B1"/>
<dbReference type="PANTHER" id="PTHR10869:SF223">
    <property type="entry name" value="PROLYL 4-HYDROXYLASE SUBUNIT ALPHA-3"/>
    <property type="match status" value="1"/>
</dbReference>
<dbReference type="PROSITE" id="PS51471">
    <property type="entry name" value="FE2OG_OXY"/>
    <property type="match status" value="1"/>
</dbReference>